<protein>
    <submittedName>
        <fullName evidence="14">Alpha-glucosidase/alpha-galactosidase</fullName>
    </submittedName>
</protein>
<evidence type="ECO:0000256" key="7">
    <source>
        <dbReference type="ARBA" id="ARBA00023277"/>
    </source>
</evidence>
<sequence>MTRIASLGGNCVSSPKIAFIGAGSTVFMKNIVGDVLQRPALAGATIALMDIDARRLEESEIVAGKLARTLGAGIRIETHCNQKKALEGADFVVVAFQIGGYEPCTVTDFEVPKKYGLRQTIADTLGVGGIMRGLRTVPHLWSICADMLEVCPNAIMLQYVNPMAINTWAIAEKYPAIKQVGLCHSVQGTAEELAYDLGLPVDEIRYRSAGINHVAFFLKFEHRQADGSYRDLYPELRRGYSEGRYPKPNPVRARCPNRVRYEMLRRLGYFVTESSEHFAEYTPWFIKDGRPDLIEKFGIPLDEYPTRCIEQVARWTGIADIYRQAETIEVMKSKEYASAIMNSVWTGEPSVIYGNVRNNSCITSLPANCVVEVPCLVDASGIQPTHVGDLPPQLTSLMRTNINVQELTVAALLNENREHLYHAAMMDPHTAAELDLEQIWSVVDDLLAAHGDWVPEWARPAKTKRAA</sequence>
<dbReference type="InterPro" id="IPR019802">
    <property type="entry name" value="GlycHydrolase_4_CS"/>
</dbReference>
<comment type="similarity">
    <text evidence="2 12">Belongs to the glycosyl hydrolase 4 family.</text>
</comment>
<dbReference type="Pfam" id="PF11975">
    <property type="entry name" value="Glyco_hydro_4C"/>
    <property type="match status" value="1"/>
</dbReference>
<keyword evidence="10" id="KW-0170">Cobalt</keyword>
<evidence type="ECO:0000256" key="2">
    <source>
        <dbReference type="ARBA" id="ARBA00010141"/>
    </source>
</evidence>
<dbReference type="NCBIfam" id="NF011657">
    <property type="entry name" value="PRK15076.1"/>
    <property type="match status" value="1"/>
</dbReference>
<evidence type="ECO:0000256" key="11">
    <source>
        <dbReference type="PIRSR" id="PIRSR601088-4"/>
    </source>
</evidence>
<dbReference type="InterPro" id="IPR015955">
    <property type="entry name" value="Lactate_DH/Glyco_Ohase_4_C"/>
</dbReference>
<evidence type="ECO:0000256" key="10">
    <source>
        <dbReference type="PIRSR" id="PIRSR601088-3"/>
    </source>
</evidence>
<dbReference type="SUPFAM" id="SSF56327">
    <property type="entry name" value="LDH C-terminal domain-like"/>
    <property type="match status" value="1"/>
</dbReference>
<dbReference type="GO" id="GO:0004553">
    <property type="term" value="F:hydrolase activity, hydrolyzing O-glycosyl compounds"/>
    <property type="evidence" value="ECO:0007669"/>
    <property type="project" value="InterPro"/>
</dbReference>
<feature type="binding site" evidence="10">
    <location>
        <position position="213"/>
    </location>
    <ligand>
        <name>Mn(2+)</name>
        <dbReference type="ChEBI" id="CHEBI:29035"/>
    </ligand>
</feature>
<dbReference type="PROSITE" id="PS01324">
    <property type="entry name" value="GLYCOSYL_HYDROL_F4"/>
    <property type="match status" value="1"/>
</dbReference>
<keyword evidence="3 10" id="KW-0479">Metal-binding</keyword>
<feature type="binding site" evidence="10">
    <location>
        <position position="183"/>
    </location>
    <ligand>
        <name>Mn(2+)</name>
        <dbReference type="ChEBI" id="CHEBI:29035"/>
    </ligand>
</feature>
<comment type="cofactor">
    <cofactor evidence="12">
        <name>NAD(+)</name>
        <dbReference type="ChEBI" id="CHEBI:57540"/>
    </cofactor>
    <text evidence="12">Binds 1 NAD(+) per subunit.</text>
</comment>
<keyword evidence="10" id="KW-0408">Iron</keyword>
<dbReference type="Pfam" id="PF02056">
    <property type="entry name" value="Glyco_hydro_4"/>
    <property type="match status" value="1"/>
</dbReference>
<evidence type="ECO:0000256" key="4">
    <source>
        <dbReference type="ARBA" id="ARBA00022801"/>
    </source>
</evidence>
<keyword evidence="6 10" id="KW-0464">Manganese</keyword>
<keyword evidence="10" id="KW-0533">Nickel</keyword>
<evidence type="ECO:0000256" key="5">
    <source>
        <dbReference type="ARBA" id="ARBA00023027"/>
    </source>
</evidence>
<feature type="domain" description="Glycosyl hydrolase family 4 C-terminal" evidence="13">
    <location>
        <begin position="209"/>
        <end position="430"/>
    </location>
</feature>
<feature type="site" description="Increases basicity of active site Tyr" evidence="11">
    <location>
        <position position="123"/>
    </location>
</feature>
<dbReference type="PANTHER" id="PTHR32092">
    <property type="entry name" value="6-PHOSPHO-BETA-GLUCOSIDASE-RELATED"/>
    <property type="match status" value="1"/>
</dbReference>
<dbReference type="InterPro" id="IPR053715">
    <property type="entry name" value="GH4_Enzyme_sf"/>
</dbReference>
<dbReference type="EMBL" id="QURN01000010">
    <property type="protein sequence ID" value="RFC67006.1"/>
    <property type="molecule type" value="Genomic_DNA"/>
</dbReference>
<evidence type="ECO:0000256" key="12">
    <source>
        <dbReference type="RuleBase" id="RU361152"/>
    </source>
</evidence>
<name>A0A371XCP8_9HYPH</name>
<dbReference type="RefSeq" id="WP_116624587.1">
    <property type="nucleotide sequence ID" value="NZ_QURN01000010.1"/>
</dbReference>
<evidence type="ECO:0000256" key="3">
    <source>
        <dbReference type="ARBA" id="ARBA00022723"/>
    </source>
</evidence>
<reference evidence="15" key="1">
    <citation type="submission" date="2018-08" db="EMBL/GenBank/DDBJ databases">
        <authorList>
            <person name="Im W.T."/>
        </authorList>
    </citation>
    <scope>NUCLEOTIDE SEQUENCE [LARGE SCALE GENOMIC DNA]</scope>
    <source>
        <strain evidence="15">LA-28</strain>
    </source>
</reference>
<dbReference type="Gene3D" id="3.90.1820.10">
    <property type="entry name" value="AglA-like glucosidase"/>
    <property type="match status" value="1"/>
</dbReference>
<evidence type="ECO:0000256" key="9">
    <source>
        <dbReference type="PIRSR" id="PIRSR601088-2"/>
    </source>
</evidence>
<evidence type="ECO:0000313" key="15">
    <source>
        <dbReference type="Proteomes" id="UP000262379"/>
    </source>
</evidence>
<evidence type="ECO:0000259" key="13">
    <source>
        <dbReference type="Pfam" id="PF11975"/>
    </source>
</evidence>
<dbReference type="PANTHER" id="PTHR32092:SF6">
    <property type="entry name" value="ALPHA-GALACTOSIDASE"/>
    <property type="match status" value="1"/>
</dbReference>
<dbReference type="GO" id="GO:0016616">
    <property type="term" value="F:oxidoreductase activity, acting on the CH-OH group of donors, NAD or NADP as acceptor"/>
    <property type="evidence" value="ECO:0007669"/>
    <property type="project" value="InterPro"/>
</dbReference>
<dbReference type="InterPro" id="IPR001088">
    <property type="entry name" value="Glyco_hydro_4"/>
</dbReference>
<keyword evidence="15" id="KW-1185">Reference proteome</keyword>
<proteinExistence type="inferred from homology"/>
<dbReference type="Proteomes" id="UP000262379">
    <property type="component" value="Unassembled WGS sequence"/>
</dbReference>
<comment type="cofactor">
    <cofactor evidence="1">
        <name>Mn(2+)</name>
        <dbReference type="ChEBI" id="CHEBI:29035"/>
    </cofactor>
</comment>
<gene>
    <name evidence="14" type="ORF">DY251_14325</name>
</gene>
<keyword evidence="4 12" id="KW-0378">Hydrolase</keyword>
<evidence type="ECO:0000256" key="1">
    <source>
        <dbReference type="ARBA" id="ARBA00001936"/>
    </source>
</evidence>
<organism evidence="14 15">
    <name type="scientific">Mesorhizobium denitrificans</name>
    <dbReference type="NCBI Taxonomy" id="2294114"/>
    <lineage>
        <taxon>Bacteria</taxon>
        <taxon>Pseudomonadati</taxon>
        <taxon>Pseudomonadota</taxon>
        <taxon>Alphaproteobacteria</taxon>
        <taxon>Hyphomicrobiales</taxon>
        <taxon>Phyllobacteriaceae</taxon>
        <taxon>Mesorhizobium</taxon>
    </lineage>
</organism>
<dbReference type="GO" id="GO:0005975">
    <property type="term" value="P:carbohydrate metabolic process"/>
    <property type="evidence" value="ECO:0007669"/>
    <property type="project" value="InterPro"/>
</dbReference>
<keyword evidence="7" id="KW-0119">Carbohydrate metabolism</keyword>
<evidence type="ECO:0000256" key="8">
    <source>
        <dbReference type="ARBA" id="ARBA00023295"/>
    </source>
</evidence>
<dbReference type="SUPFAM" id="SSF51735">
    <property type="entry name" value="NAD(P)-binding Rossmann-fold domains"/>
    <property type="match status" value="1"/>
</dbReference>
<dbReference type="AlphaFoldDB" id="A0A371XCP8"/>
<dbReference type="InterPro" id="IPR036291">
    <property type="entry name" value="NAD(P)-bd_dom_sf"/>
</dbReference>
<feature type="binding site" evidence="9">
    <location>
        <position position="161"/>
    </location>
    <ligand>
        <name>substrate</name>
    </ligand>
</feature>
<dbReference type="InterPro" id="IPR022616">
    <property type="entry name" value="Glyco_hydro_4_C"/>
</dbReference>
<comment type="caution">
    <text evidence="14">The sequence shown here is derived from an EMBL/GenBank/DDBJ whole genome shotgun (WGS) entry which is preliminary data.</text>
</comment>
<evidence type="ECO:0000256" key="6">
    <source>
        <dbReference type="ARBA" id="ARBA00023211"/>
    </source>
</evidence>
<keyword evidence="5 12" id="KW-0520">NAD</keyword>
<dbReference type="CDD" id="cd05297">
    <property type="entry name" value="GH4_alpha_glucosidase_galactosidase"/>
    <property type="match status" value="1"/>
</dbReference>
<accession>A0A371XCP8</accession>
<evidence type="ECO:0000313" key="14">
    <source>
        <dbReference type="EMBL" id="RFC67006.1"/>
    </source>
</evidence>
<dbReference type="GO" id="GO:0046872">
    <property type="term" value="F:metal ion binding"/>
    <property type="evidence" value="ECO:0007669"/>
    <property type="project" value="UniProtKB-KW"/>
</dbReference>
<dbReference type="PRINTS" id="PR00732">
    <property type="entry name" value="GLHYDRLASE4"/>
</dbReference>
<keyword evidence="8 12" id="KW-0326">Glycosidase</keyword>